<name>A0A517LIL6_9PEZI</name>
<dbReference type="Proteomes" id="UP000316270">
    <property type="component" value="Chromosome 13"/>
</dbReference>
<dbReference type="PANTHER" id="PTHR10366:SF564">
    <property type="entry name" value="STEROL-4-ALPHA-CARBOXYLATE 3-DEHYDROGENASE, DECARBOXYLATING"/>
    <property type="match status" value="1"/>
</dbReference>
<dbReference type="AlphaFoldDB" id="A0A517LIL6"/>
<dbReference type="GO" id="GO:0016616">
    <property type="term" value="F:oxidoreductase activity, acting on the CH-OH group of donors, NAD or NADP as acceptor"/>
    <property type="evidence" value="ECO:0007669"/>
    <property type="project" value="TreeGrafter"/>
</dbReference>
<evidence type="ECO:0000313" key="4">
    <source>
        <dbReference type="EMBL" id="QDS75485.1"/>
    </source>
</evidence>
<sequence length="343" mass="37869">MPRVLLTGGSGFIAAHVLETLLRHGHSVVTTVRTQEKADKIAAAYKDVGTDKLSFAIVPDIAQEGAFEEAVVAEPPFEFVIHTASPFHFNVTDVQKQLLDPAIIGTTGILKSVKKNAPSVKRVVVTSSFAATINTRESSGTWPGHTYSEEDWNGITLEEAPLNPSNGYRASKTFAEKAAWEFVEKEKPSFDLVTMNPPMVFGPVVHHLNALDSLNTSNERIRDFIQGKQKNETELPMTPIPIWIDVRDLALAHVKAIEDPSAGGKRFFVVSSEYFSNREILNIIRKHFPEYRDQLPAESVKGGEAPEFAKIDNSRVKGLLDQPFTKFETSMVDLVKSLKNVGA</sequence>
<evidence type="ECO:0000313" key="5">
    <source>
        <dbReference type="Proteomes" id="UP000316270"/>
    </source>
</evidence>
<dbReference type="InterPro" id="IPR001509">
    <property type="entry name" value="Epimerase_deHydtase"/>
</dbReference>
<dbReference type="EMBL" id="CP042197">
    <property type="protein sequence ID" value="QDS75485.1"/>
    <property type="molecule type" value="Genomic_DNA"/>
</dbReference>
<evidence type="ECO:0000259" key="3">
    <source>
        <dbReference type="Pfam" id="PF01370"/>
    </source>
</evidence>
<dbReference type="Gene3D" id="3.40.50.720">
    <property type="entry name" value="NAD(P)-binding Rossmann-like Domain"/>
    <property type="match status" value="1"/>
</dbReference>
<dbReference type="Pfam" id="PF01370">
    <property type="entry name" value="Epimerase"/>
    <property type="match status" value="1"/>
</dbReference>
<evidence type="ECO:0000256" key="2">
    <source>
        <dbReference type="ARBA" id="ARBA00023445"/>
    </source>
</evidence>
<dbReference type="STRING" id="50376.A0A517LIL6"/>
<dbReference type="InterPro" id="IPR050425">
    <property type="entry name" value="NAD(P)_dehydrat-like"/>
</dbReference>
<keyword evidence="5" id="KW-1185">Reference proteome</keyword>
<proteinExistence type="inferred from homology"/>
<dbReference type="PANTHER" id="PTHR10366">
    <property type="entry name" value="NAD DEPENDENT EPIMERASE/DEHYDRATASE"/>
    <property type="match status" value="1"/>
</dbReference>
<gene>
    <name evidence="4" type="ORF">FKW77_004590</name>
</gene>
<protein>
    <recommendedName>
        <fullName evidence="3">NAD-dependent epimerase/dehydratase domain-containing protein</fullName>
    </recommendedName>
</protein>
<dbReference type="SUPFAM" id="SSF51735">
    <property type="entry name" value="NAD(P)-binding Rossmann-fold domains"/>
    <property type="match status" value="1"/>
</dbReference>
<dbReference type="OrthoDB" id="2735536at2759"/>
<dbReference type="CDD" id="cd05227">
    <property type="entry name" value="AR_SDR_e"/>
    <property type="match status" value="1"/>
</dbReference>
<dbReference type="InterPro" id="IPR036291">
    <property type="entry name" value="NAD(P)-bd_dom_sf"/>
</dbReference>
<evidence type="ECO:0000256" key="1">
    <source>
        <dbReference type="ARBA" id="ARBA00023002"/>
    </source>
</evidence>
<reference evidence="4 5" key="1">
    <citation type="submission" date="2019-07" db="EMBL/GenBank/DDBJ databases">
        <title>Finished genome of Venturia effusa.</title>
        <authorList>
            <person name="Young C.A."/>
            <person name="Cox M.P."/>
            <person name="Ganley A.R.D."/>
            <person name="David W.J."/>
        </authorList>
    </citation>
    <scope>NUCLEOTIDE SEQUENCE [LARGE SCALE GENOMIC DNA]</scope>
    <source>
        <strain evidence="5">albino</strain>
    </source>
</reference>
<organism evidence="4 5">
    <name type="scientific">Venturia effusa</name>
    <dbReference type="NCBI Taxonomy" id="50376"/>
    <lineage>
        <taxon>Eukaryota</taxon>
        <taxon>Fungi</taxon>
        <taxon>Dikarya</taxon>
        <taxon>Ascomycota</taxon>
        <taxon>Pezizomycotina</taxon>
        <taxon>Dothideomycetes</taxon>
        <taxon>Pleosporomycetidae</taxon>
        <taxon>Venturiales</taxon>
        <taxon>Venturiaceae</taxon>
        <taxon>Venturia</taxon>
    </lineage>
</organism>
<comment type="similarity">
    <text evidence="2">Belongs to the NAD(P)-dependent epimerase/dehydratase family. Dihydroflavonol-4-reductase subfamily.</text>
</comment>
<feature type="domain" description="NAD-dependent epimerase/dehydratase" evidence="3">
    <location>
        <begin position="4"/>
        <end position="265"/>
    </location>
</feature>
<keyword evidence="1" id="KW-0560">Oxidoreductase</keyword>
<accession>A0A517LIL6</accession>
<dbReference type="FunFam" id="3.40.50.720:FF:000191">
    <property type="entry name" value="Methylglyoxal reductase (NADPH-dependent)"/>
    <property type="match status" value="1"/>
</dbReference>